<name>A0A2I0J579_PUNGR</name>
<accession>A0A2I0J579</accession>
<feature type="compositionally biased region" description="Acidic residues" evidence="1">
    <location>
        <begin position="124"/>
        <end position="134"/>
    </location>
</feature>
<feature type="region of interest" description="Disordered" evidence="1">
    <location>
        <begin position="204"/>
        <end position="241"/>
    </location>
</feature>
<dbReference type="Proteomes" id="UP000233551">
    <property type="component" value="Unassembled WGS sequence"/>
</dbReference>
<organism evidence="2 3">
    <name type="scientific">Punica granatum</name>
    <name type="common">Pomegranate</name>
    <dbReference type="NCBI Taxonomy" id="22663"/>
    <lineage>
        <taxon>Eukaryota</taxon>
        <taxon>Viridiplantae</taxon>
        <taxon>Streptophyta</taxon>
        <taxon>Embryophyta</taxon>
        <taxon>Tracheophyta</taxon>
        <taxon>Spermatophyta</taxon>
        <taxon>Magnoliopsida</taxon>
        <taxon>eudicotyledons</taxon>
        <taxon>Gunneridae</taxon>
        <taxon>Pentapetalae</taxon>
        <taxon>rosids</taxon>
        <taxon>malvids</taxon>
        <taxon>Myrtales</taxon>
        <taxon>Lythraceae</taxon>
        <taxon>Punica</taxon>
    </lineage>
</organism>
<feature type="region of interest" description="Disordered" evidence="1">
    <location>
        <begin position="64"/>
        <end position="138"/>
    </location>
</feature>
<dbReference type="PANTHER" id="PTHR31973">
    <property type="entry name" value="POLYPROTEIN, PUTATIVE-RELATED"/>
    <property type="match status" value="1"/>
</dbReference>
<comment type="caution">
    <text evidence="2">The sequence shown here is derived from an EMBL/GenBank/DDBJ whole genome shotgun (WGS) entry which is preliminary data.</text>
</comment>
<proteinExistence type="predicted"/>
<keyword evidence="3" id="KW-1185">Reference proteome</keyword>
<feature type="compositionally biased region" description="Basic and acidic residues" evidence="1">
    <location>
        <begin position="89"/>
        <end position="123"/>
    </location>
</feature>
<reference evidence="2 3" key="1">
    <citation type="submission" date="2017-11" db="EMBL/GenBank/DDBJ databases">
        <title>De-novo sequencing of pomegranate (Punica granatum L.) genome.</title>
        <authorList>
            <person name="Akparov Z."/>
            <person name="Amiraslanov A."/>
            <person name="Hajiyeva S."/>
            <person name="Abbasov M."/>
            <person name="Kaur K."/>
            <person name="Hamwieh A."/>
            <person name="Solovyev V."/>
            <person name="Salamov A."/>
            <person name="Braich B."/>
            <person name="Kosarev P."/>
            <person name="Mahmoud A."/>
            <person name="Hajiyev E."/>
            <person name="Babayeva S."/>
            <person name="Izzatullayeva V."/>
            <person name="Mammadov A."/>
            <person name="Mammadov A."/>
            <person name="Sharifova S."/>
            <person name="Ojaghi J."/>
            <person name="Eynullazada K."/>
            <person name="Bayramov B."/>
            <person name="Abdulazimova A."/>
            <person name="Shahmuradov I."/>
        </authorList>
    </citation>
    <scope>NUCLEOTIDE SEQUENCE [LARGE SCALE GENOMIC DNA]</scope>
    <source>
        <strain evidence="3">cv. AG2017</strain>
        <tissue evidence="2">Leaf</tissue>
    </source>
</reference>
<feature type="compositionally biased region" description="Basic and acidic residues" evidence="1">
    <location>
        <begin position="174"/>
        <end position="183"/>
    </location>
</feature>
<dbReference type="AlphaFoldDB" id="A0A2I0J579"/>
<protein>
    <submittedName>
        <fullName evidence="2">Uncharacterized protein</fullName>
    </submittedName>
</protein>
<evidence type="ECO:0000313" key="3">
    <source>
        <dbReference type="Proteomes" id="UP000233551"/>
    </source>
</evidence>
<dbReference type="PANTHER" id="PTHR31973:SF187">
    <property type="entry name" value="MUTATOR TRANSPOSASE MUDRA PROTEIN"/>
    <property type="match status" value="1"/>
</dbReference>
<feature type="compositionally biased region" description="Basic residues" evidence="1">
    <location>
        <begin position="157"/>
        <end position="173"/>
    </location>
</feature>
<evidence type="ECO:0000313" key="2">
    <source>
        <dbReference type="EMBL" id="PKI51384.1"/>
    </source>
</evidence>
<feature type="compositionally biased region" description="Basic and acidic residues" evidence="1">
    <location>
        <begin position="64"/>
        <end position="81"/>
    </location>
</feature>
<feature type="region of interest" description="Disordered" evidence="1">
    <location>
        <begin position="153"/>
        <end position="192"/>
    </location>
</feature>
<evidence type="ECO:0000256" key="1">
    <source>
        <dbReference type="SAM" id="MobiDB-lite"/>
    </source>
</evidence>
<gene>
    <name evidence="2" type="ORF">CRG98_028245</name>
</gene>
<dbReference type="EMBL" id="PGOL01002010">
    <property type="protein sequence ID" value="PKI51384.1"/>
    <property type="molecule type" value="Genomic_DNA"/>
</dbReference>
<sequence>MEDDNHKFVYIPSLQLWKIVDVYLHHGGKFVGEPKTELHLYYEHSQVDDPLELNEEEIRELERVEAERREQEAELKRKQEEIGMMEQEAAEKRKQEEIERMEQKATENRRQEEEMERMVPEVRDWDEEDDDMEFDPSIQPGLEEMQCANATVEARQVRTRKKSVAVKKRKQKEKGKEKVQEVSKHKRPSYKSKDRFKMTIQTDVAGDHDDTIPVSPASPRSPPANVGDDVEETPTMDDRLSDGYKSEELESLAGDLDEENDKFPMYNAENNRIEEITVRMEFENLDVFKMALRNTNIVVGREVNFMKNDMAKVRAYCIEKRGDHSCQWKIYCVLNKKTNTYQVMTYDPKHTCGIRIENKLATREWVAEKLIPKLRTQTNMSAQQVFEFFVHTYQVKLHDAMVFRAIKLAKQKCECEEREQYAMLRDYAREILRSNPSSTILLQV</sequence>